<dbReference type="GO" id="GO:0005829">
    <property type="term" value="C:cytosol"/>
    <property type="evidence" value="ECO:0007669"/>
    <property type="project" value="TreeGrafter"/>
</dbReference>
<dbReference type="GO" id="GO:0009396">
    <property type="term" value="P:folic acid-containing compound biosynthetic process"/>
    <property type="evidence" value="ECO:0007669"/>
    <property type="project" value="InterPro"/>
</dbReference>
<dbReference type="InterPro" id="IPR045031">
    <property type="entry name" value="DHP_synth-like"/>
</dbReference>
<dbReference type="Gene3D" id="3.20.20.20">
    <property type="entry name" value="Dihydropteroate synthase-like"/>
    <property type="match status" value="1"/>
</dbReference>
<dbReference type="PROSITE" id="PS50972">
    <property type="entry name" value="PTERIN_BINDING"/>
    <property type="match status" value="1"/>
</dbReference>
<organism evidence="3 4">
    <name type="scientific">Flavimobilis soli</name>
    <dbReference type="NCBI Taxonomy" id="442709"/>
    <lineage>
        <taxon>Bacteria</taxon>
        <taxon>Bacillati</taxon>
        <taxon>Actinomycetota</taxon>
        <taxon>Actinomycetes</taxon>
        <taxon>Micrococcales</taxon>
        <taxon>Jonesiaceae</taxon>
        <taxon>Flavimobilis</taxon>
    </lineage>
</organism>
<dbReference type="PANTHER" id="PTHR20941:SF8">
    <property type="entry name" value="INACTIVE DIHYDROPTEROATE SYNTHASE 2"/>
    <property type="match status" value="1"/>
</dbReference>
<dbReference type="InterPro" id="IPR000489">
    <property type="entry name" value="Pterin-binding_dom"/>
</dbReference>
<evidence type="ECO:0000259" key="2">
    <source>
        <dbReference type="PROSITE" id="PS50972"/>
    </source>
</evidence>
<evidence type="ECO:0000256" key="1">
    <source>
        <dbReference type="ARBA" id="ARBA00009503"/>
    </source>
</evidence>
<dbReference type="AlphaFoldDB" id="A0A2A9EBX4"/>
<evidence type="ECO:0000313" key="4">
    <source>
        <dbReference type="Proteomes" id="UP000221394"/>
    </source>
</evidence>
<feature type="domain" description="Pterin-binding" evidence="2">
    <location>
        <begin position="39"/>
        <end position="305"/>
    </location>
</feature>
<dbReference type="InterPro" id="IPR011005">
    <property type="entry name" value="Dihydropteroate_synth-like_sf"/>
</dbReference>
<accession>A0A2A9EBX4</accession>
<dbReference type="NCBIfam" id="TIGR01496">
    <property type="entry name" value="DHPS"/>
    <property type="match status" value="1"/>
</dbReference>
<dbReference type="EMBL" id="PDJH01000001">
    <property type="protein sequence ID" value="PFG36146.1"/>
    <property type="molecule type" value="Genomic_DNA"/>
</dbReference>
<gene>
    <name evidence="3" type="ORF">ATL41_0855</name>
</gene>
<dbReference type="GO" id="GO:0004156">
    <property type="term" value="F:dihydropteroate synthase activity"/>
    <property type="evidence" value="ECO:0007669"/>
    <property type="project" value="InterPro"/>
</dbReference>
<keyword evidence="4" id="KW-1185">Reference proteome</keyword>
<dbReference type="PANTHER" id="PTHR20941">
    <property type="entry name" value="FOLATE SYNTHESIS PROTEINS"/>
    <property type="match status" value="1"/>
</dbReference>
<comment type="similarity">
    <text evidence="1">Belongs to the DHPS family.</text>
</comment>
<reference evidence="3 4" key="1">
    <citation type="submission" date="2017-10" db="EMBL/GenBank/DDBJ databases">
        <title>Sequencing the genomes of 1000 actinobacteria strains.</title>
        <authorList>
            <person name="Klenk H.-P."/>
        </authorList>
    </citation>
    <scope>NUCLEOTIDE SEQUENCE [LARGE SCALE GENOMIC DNA]</scope>
    <source>
        <strain evidence="3 4">DSM 21574</strain>
    </source>
</reference>
<dbReference type="InterPro" id="IPR006390">
    <property type="entry name" value="DHP_synth_dom"/>
</dbReference>
<dbReference type="SUPFAM" id="SSF51717">
    <property type="entry name" value="Dihydropteroate synthetase-like"/>
    <property type="match status" value="1"/>
</dbReference>
<dbReference type="Proteomes" id="UP000221394">
    <property type="component" value="Unassembled WGS sequence"/>
</dbReference>
<dbReference type="Pfam" id="PF00809">
    <property type="entry name" value="Pterin_bind"/>
    <property type="match status" value="1"/>
</dbReference>
<comment type="caution">
    <text evidence="3">The sequence shown here is derived from an EMBL/GenBank/DDBJ whole genome shotgun (WGS) entry which is preliminary data.</text>
</comment>
<proteinExistence type="inferred from homology"/>
<protein>
    <submittedName>
        <fullName evidence="3">Dihydropteroate synthase</fullName>
    </submittedName>
</protein>
<dbReference type="RefSeq" id="WP_425432652.1">
    <property type="nucleotide sequence ID" value="NZ_PDJH01000001.1"/>
</dbReference>
<sequence>MSEPAAATTWEALTSSFAPVPPRAPDLVLRGRAVGAAGGAVMAIVNRTTDSFYAPARYADDEAAMDAVARAVADGADIVDVGGVRAGVGPEVGVAEEIERVAPFVARVRAEHPDLIVSVDTWRAEVAREVADAGADLINDTWAGADPHLVEVAGERRLGVVVSHTGGAAPRTDPVDVRFDLPRDASADADPLDAVVADVVATLSAGARRAIACGVPAASVLVDPTHDFGKRTVDSLQLVRRTAALVALGHPVLMALSRKDFVGETLDLPVDERLEGTLAATALAAWQGARVFRTHDVRATRRVLDMVAAVRGEVPPRAPVRGL</sequence>
<name>A0A2A9EBX4_9MICO</name>
<evidence type="ECO:0000313" key="3">
    <source>
        <dbReference type="EMBL" id="PFG36146.1"/>
    </source>
</evidence>